<dbReference type="InterPro" id="IPR036388">
    <property type="entry name" value="WH-like_DNA-bd_sf"/>
</dbReference>
<name>A0A521FBZ3_9ACTN</name>
<keyword evidence="3" id="KW-0804">Transcription</keyword>
<dbReference type="InterPro" id="IPR001845">
    <property type="entry name" value="HTH_ArsR_DNA-bd_dom"/>
</dbReference>
<dbReference type="Proteomes" id="UP000317484">
    <property type="component" value="Unassembled WGS sequence"/>
</dbReference>
<evidence type="ECO:0000256" key="1">
    <source>
        <dbReference type="ARBA" id="ARBA00023015"/>
    </source>
</evidence>
<keyword evidence="2" id="KW-0238">DNA-binding</keyword>
<dbReference type="Pfam" id="PF01022">
    <property type="entry name" value="HTH_5"/>
    <property type="match status" value="1"/>
</dbReference>
<dbReference type="SMART" id="SM00418">
    <property type="entry name" value="HTH_ARSR"/>
    <property type="match status" value="1"/>
</dbReference>
<feature type="domain" description="HTH arsR-type" evidence="4">
    <location>
        <begin position="18"/>
        <end position="113"/>
    </location>
</feature>
<dbReference type="GO" id="GO:0003700">
    <property type="term" value="F:DNA-binding transcription factor activity"/>
    <property type="evidence" value="ECO:0007669"/>
    <property type="project" value="InterPro"/>
</dbReference>
<accession>A0A521FBZ3</accession>
<dbReference type="GO" id="GO:0003677">
    <property type="term" value="F:DNA binding"/>
    <property type="evidence" value="ECO:0007669"/>
    <property type="project" value="UniProtKB-KW"/>
</dbReference>
<dbReference type="RefSeq" id="WP_142459878.1">
    <property type="nucleotide sequence ID" value="NZ_FXTJ01000007.1"/>
</dbReference>
<dbReference type="InterPro" id="IPR011991">
    <property type="entry name" value="ArsR-like_HTH"/>
</dbReference>
<dbReference type="EMBL" id="FXTJ01000007">
    <property type="protein sequence ID" value="SMO93020.1"/>
    <property type="molecule type" value="Genomic_DNA"/>
</dbReference>
<evidence type="ECO:0000259" key="4">
    <source>
        <dbReference type="PROSITE" id="PS50987"/>
    </source>
</evidence>
<keyword evidence="6" id="KW-1185">Reference proteome</keyword>
<dbReference type="PANTHER" id="PTHR33154:SF33">
    <property type="entry name" value="TRANSCRIPTIONAL REPRESSOR SDPR"/>
    <property type="match status" value="1"/>
</dbReference>
<evidence type="ECO:0000313" key="5">
    <source>
        <dbReference type="EMBL" id="SMO93020.1"/>
    </source>
</evidence>
<dbReference type="PANTHER" id="PTHR33154">
    <property type="entry name" value="TRANSCRIPTIONAL REGULATOR, ARSR FAMILY"/>
    <property type="match status" value="1"/>
</dbReference>
<gene>
    <name evidence="5" type="ORF">SAMN06273567_107270</name>
</gene>
<proteinExistence type="predicted"/>
<dbReference type="PRINTS" id="PR00778">
    <property type="entry name" value="HTHARSR"/>
</dbReference>
<evidence type="ECO:0000256" key="3">
    <source>
        <dbReference type="ARBA" id="ARBA00023163"/>
    </source>
</evidence>
<keyword evidence="1" id="KW-0805">Transcription regulation</keyword>
<dbReference type="AlphaFoldDB" id="A0A521FBZ3"/>
<dbReference type="CDD" id="cd00090">
    <property type="entry name" value="HTH_ARSR"/>
    <property type="match status" value="1"/>
</dbReference>
<dbReference type="Gene3D" id="1.10.10.10">
    <property type="entry name" value="Winged helix-like DNA-binding domain superfamily/Winged helix DNA-binding domain"/>
    <property type="match status" value="1"/>
</dbReference>
<dbReference type="InterPro" id="IPR051081">
    <property type="entry name" value="HTH_MetalResp_TranReg"/>
</dbReference>
<dbReference type="PROSITE" id="PS50987">
    <property type="entry name" value="HTH_ARSR_2"/>
    <property type="match status" value="1"/>
</dbReference>
<sequence>MNAQPQASVDASSGPAVNEAQALSPAASLFHSLSDPARLAILRHLAAGEHRVVDLTAHLGLAQSTVSAHLACLRDCGLVTSRPQGRASMFSLATAPHLMELLGAAERLLAETGDAVDLCPTYGSTARRQARAD</sequence>
<reference evidence="5 6" key="1">
    <citation type="submission" date="2017-05" db="EMBL/GenBank/DDBJ databases">
        <authorList>
            <person name="Varghese N."/>
            <person name="Submissions S."/>
        </authorList>
    </citation>
    <scope>NUCLEOTIDE SEQUENCE [LARGE SCALE GENOMIC DNA]</scope>
    <source>
        <strain evidence="5 6">DSM 46834</strain>
    </source>
</reference>
<dbReference type="NCBIfam" id="NF033788">
    <property type="entry name" value="HTH_metalloreg"/>
    <property type="match status" value="1"/>
</dbReference>
<organism evidence="5 6">
    <name type="scientific">Geodermatophilus aquaeductus</name>
    <dbReference type="NCBI Taxonomy" id="1564161"/>
    <lineage>
        <taxon>Bacteria</taxon>
        <taxon>Bacillati</taxon>
        <taxon>Actinomycetota</taxon>
        <taxon>Actinomycetes</taxon>
        <taxon>Geodermatophilales</taxon>
        <taxon>Geodermatophilaceae</taxon>
        <taxon>Geodermatophilus</taxon>
    </lineage>
</organism>
<protein>
    <submittedName>
        <fullName evidence="5">Transcriptional regulator, ArsR family</fullName>
    </submittedName>
</protein>
<dbReference type="InterPro" id="IPR036390">
    <property type="entry name" value="WH_DNA-bd_sf"/>
</dbReference>
<evidence type="ECO:0000256" key="2">
    <source>
        <dbReference type="ARBA" id="ARBA00023125"/>
    </source>
</evidence>
<dbReference type="SUPFAM" id="SSF46785">
    <property type="entry name" value="Winged helix' DNA-binding domain"/>
    <property type="match status" value="1"/>
</dbReference>
<evidence type="ECO:0000313" key="6">
    <source>
        <dbReference type="Proteomes" id="UP000317484"/>
    </source>
</evidence>